<organism evidence="1 2">
    <name type="scientific">Paenibacillus mendelii</name>
    <dbReference type="NCBI Taxonomy" id="206163"/>
    <lineage>
        <taxon>Bacteria</taxon>
        <taxon>Bacillati</taxon>
        <taxon>Bacillota</taxon>
        <taxon>Bacilli</taxon>
        <taxon>Bacillales</taxon>
        <taxon>Paenibacillaceae</taxon>
        <taxon>Paenibacillus</taxon>
    </lineage>
</organism>
<evidence type="ECO:0000313" key="2">
    <source>
        <dbReference type="Proteomes" id="UP001589818"/>
    </source>
</evidence>
<sequence>MADNSIRAIIPGMQPIDWSDPTRQSEYGWSVVAALQQLGETLSYDEVICISGSAFRASTSDSGLNPGDYHVIYNMEIVVHTFQMLGYDVTIYERGDFEADKKRIMDSINRGLPVLTLEGVITCSDCCLIGGYDDGGNVLLGYNPFMYQQDDHDEPHDVSGYFRKTHWHEESNGKYIIINHPINKRSKREIYLETIKLACKLIRGTKTGEHLDGFAAHTRYAELLRDNQGDPVDLYLNILCYLKLYIDKVYVSTFLRSMKQEFPESADSLEKAANCYDEVASLRAQLPTIIPEDFSTFTKPLERKQICLYAEVILQIRDWEQMARNYLIIEFDS</sequence>
<proteinExistence type="predicted"/>
<accession>A0ABV6JEK4</accession>
<dbReference type="Proteomes" id="UP001589818">
    <property type="component" value="Unassembled WGS sequence"/>
</dbReference>
<name>A0ABV6JEK4_9BACL</name>
<dbReference type="RefSeq" id="WP_204815490.1">
    <property type="nucleotide sequence ID" value="NZ_JANHOF010000001.1"/>
</dbReference>
<keyword evidence="2" id="KW-1185">Reference proteome</keyword>
<evidence type="ECO:0000313" key="1">
    <source>
        <dbReference type="EMBL" id="MFC0394338.1"/>
    </source>
</evidence>
<dbReference type="EMBL" id="JBHLVF010000041">
    <property type="protein sequence ID" value="MFC0394338.1"/>
    <property type="molecule type" value="Genomic_DNA"/>
</dbReference>
<gene>
    <name evidence="1" type="ORF">ACFFJ8_23620</name>
</gene>
<comment type="caution">
    <text evidence="1">The sequence shown here is derived from an EMBL/GenBank/DDBJ whole genome shotgun (WGS) entry which is preliminary data.</text>
</comment>
<protein>
    <submittedName>
        <fullName evidence="1">Uncharacterized protein</fullName>
    </submittedName>
</protein>
<reference evidence="1 2" key="1">
    <citation type="submission" date="2024-09" db="EMBL/GenBank/DDBJ databases">
        <authorList>
            <person name="Sun Q."/>
            <person name="Mori K."/>
        </authorList>
    </citation>
    <scope>NUCLEOTIDE SEQUENCE [LARGE SCALE GENOMIC DNA]</scope>
    <source>
        <strain evidence="1 2">CCM 4839</strain>
    </source>
</reference>